<comment type="caution">
    <text evidence="2">The sequence shown here is derived from an EMBL/GenBank/DDBJ whole genome shotgun (WGS) entry which is preliminary data.</text>
</comment>
<evidence type="ECO:0000313" key="3">
    <source>
        <dbReference type="Proteomes" id="UP001266305"/>
    </source>
</evidence>
<evidence type="ECO:0000256" key="1">
    <source>
        <dbReference type="SAM" id="MobiDB-lite"/>
    </source>
</evidence>
<feature type="non-terminal residue" evidence="2">
    <location>
        <position position="1"/>
    </location>
</feature>
<proteinExistence type="predicted"/>
<keyword evidence="3" id="KW-1185">Reference proteome</keyword>
<name>A0ABQ9W0P8_SAGOE</name>
<dbReference type="EMBL" id="JASSZA010000003">
    <property type="protein sequence ID" value="KAK2115212.1"/>
    <property type="molecule type" value="Genomic_DNA"/>
</dbReference>
<sequence length="147" mass="15523">GLPGQEAARGPEAEEPLLRSAAPAWLQPFPAPHPRARLHTGHASAWVPACGYICECVYPVPTAVVEPAEYVLLGKPATQRLSTPEHRGYHKDRHGDGSLAGSPEDTVPSEGVVPGASPEDLLAHVTGKSGGQRPALLEPVRALTRPR</sequence>
<organism evidence="2 3">
    <name type="scientific">Saguinus oedipus</name>
    <name type="common">Cotton-top tamarin</name>
    <name type="synonym">Oedipomidas oedipus</name>
    <dbReference type="NCBI Taxonomy" id="9490"/>
    <lineage>
        <taxon>Eukaryota</taxon>
        <taxon>Metazoa</taxon>
        <taxon>Chordata</taxon>
        <taxon>Craniata</taxon>
        <taxon>Vertebrata</taxon>
        <taxon>Euteleostomi</taxon>
        <taxon>Mammalia</taxon>
        <taxon>Eutheria</taxon>
        <taxon>Euarchontoglires</taxon>
        <taxon>Primates</taxon>
        <taxon>Haplorrhini</taxon>
        <taxon>Platyrrhini</taxon>
        <taxon>Cebidae</taxon>
        <taxon>Callitrichinae</taxon>
        <taxon>Saguinus</taxon>
    </lineage>
</organism>
<reference evidence="2 3" key="1">
    <citation type="submission" date="2023-05" db="EMBL/GenBank/DDBJ databases">
        <title>B98-5 Cell Line De Novo Hybrid Assembly: An Optical Mapping Approach.</title>
        <authorList>
            <person name="Kananen K."/>
            <person name="Auerbach J.A."/>
            <person name="Kautto E."/>
            <person name="Blachly J.S."/>
        </authorList>
    </citation>
    <scope>NUCLEOTIDE SEQUENCE [LARGE SCALE GENOMIC DNA]</scope>
    <source>
        <strain evidence="2">B95-8</strain>
        <tissue evidence="2">Cell line</tissue>
    </source>
</reference>
<feature type="region of interest" description="Disordered" evidence="1">
    <location>
        <begin position="80"/>
        <end position="135"/>
    </location>
</feature>
<evidence type="ECO:0000313" key="2">
    <source>
        <dbReference type="EMBL" id="KAK2115212.1"/>
    </source>
</evidence>
<protein>
    <submittedName>
        <fullName evidence="2">Uncharacterized protein</fullName>
    </submittedName>
</protein>
<gene>
    <name evidence="2" type="ORF">P7K49_005838</name>
</gene>
<dbReference type="Proteomes" id="UP001266305">
    <property type="component" value="Unassembled WGS sequence"/>
</dbReference>
<accession>A0ABQ9W0P8</accession>